<accession>A4CJZ2</accession>
<keyword evidence="3" id="KW-1185">Reference proteome</keyword>
<name>A4CJZ2_ROBBH</name>
<dbReference type="Proteomes" id="UP000009049">
    <property type="component" value="Chromosome"/>
</dbReference>
<dbReference type="KEGG" id="rbi:RB2501_10110"/>
<proteinExistence type="predicted"/>
<feature type="transmembrane region" description="Helical" evidence="1">
    <location>
        <begin position="39"/>
        <end position="56"/>
    </location>
</feature>
<keyword evidence="1" id="KW-1133">Transmembrane helix</keyword>
<dbReference type="RefSeq" id="WP_015754001.1">
    <property type="nucleotide sequence ID" value="NC_013222.1"/>
</dbReference>
<dbReference type="AlphaFoldDB" id="A4CJZ2"/>
<organism evidence="2 3">
    <name type="scientific">Robiginitalea biformata (strain ATCC BAA-864 / DSM 15991 / KCTC 12146 / HTCC2501)</name>
    <dbReference type="NCBI Taxonomy" id="313596"/>
    <lineage>
        <taxon>Bacteria</taxon>
        <taxon>Pseudomonadati</taxon>
        <taxon>Bacteroidota</taxon>
        <taxon>Flavobacteriia</taxon>
        <taxon>Flavobacteriales</taxon>
        <taxon>Flavobacteriaceae</taxon>
        <taxon>Robiginitalea</taxon>
    </lineage>
</organism>
<reference evidence="2 3" key="1">
    <citation type="journal article" date="2009" name="J. Bacteriol.">
        <title>Complete genome sequence of Robiginitalea biformata HTCC2501.</title>
        <authorList>
            <person name="Oh H.M."/>
            <person name="Giovannoni S.J."/>
            <person name="Lee K."/>
            <person name="Ferriera S."/>
            <person name="Johnson J."/>
            <person name="Cho J.C."/>
        </authorList>
    </citation>
    <scope>NUCLEOTIDE SEQUENCE [LARGE SCALE GENOMIC DNA]</scope>
    <source>
        <strain evidence="3">ATCC BAA-864 / HTCC2501 / KCTC 12146</strain>
    </source>
</reference>
<gene>
    <name evidence="2" type="ordered locus">RB2501_10110</name>
</gene>
<evidence type="ECO:0000313" key="2">
    <source>
        <dbReference type="EMBL" id="EAR17250.1"/>
    </source>
</evidence>
<evidence type="ECO:0000313" key="3">
    <source>
        <dbReference type="Proteomes" id="UP000009049"/>
    </source>
</evidence>
<protein>
    <submittedName>
        <fullName evidence="2">Uncharacterized protein</fullName>
    </submittedName>
</protein>
<dbReference type="HOGENOM" id="CLU_2901399_0_0_10"/>
<keyword evidence="1" id="KW-0812">Transmembrane</keyword>
<dbReference type="EMBL" id="CP001712">
    <property type="protein sequence ID" value="EAR17250.1"/>
    <property type="molecule type" value="Genomic_DNA"/>
</dbReference>
<dbReference type="STRING" id="313596.RB2501_10110"/>
<keyword evidence="1" id="KW-0472">Membrane</keyword>
<evidence type="ECO:0000256" key="1">
    <source>
        <dbReference type="SAM" id="Phobius"/>
    </source>
</evidence>
<sequence>MKRIAFRALIGAVFFYIFKLVLGGVYTPEAFFREAKYALAFGVFYAVFLLAMDRFGKNKKRD</sequence>